<dbReference type="SUPFAM" id="SSF54913">
    <property type="entry name" value="GlnB-like"/>
    <property type="match status" value="2"/>
</dbReference>
<dbReference type="RefSeq" id="WP_184664440.1">
    <property type="nucleotide sequence ID" value="NZ_JACHHB010000009.1"/>
</dbReference>
<dbReference type="EMBL" id="JACHHB010000009">
    <property type="protein sequence ID" value="MBB5174011.1"/>
    <property type="molecule type" value="Genomic_DNA"/>
</dbReference>
<keyword evidence="2" id="KW-1185">Reference proteome</keyword>
<comment type="caution">
    <text evidence="1">The sequence shown here is derived from an EMBL/GenBank/DDBJ whole genome shotgun (WGS) entry which is preliminary data.</text>
</comment>
<reference evidence="1 2" key="1">
    <citation type="submission" date="2020-08" db="EMBL/GenBank/DDBJ databases">
        <title>Genomic Encyclopedia of Type Strains, Phase IV (KMG-IV): sequencing the most valuable type-strain genomes for metagenomic binning, comparative biology and taxonomic classification.</title>
        <authorList>
            <person name="Goeker M."/>
        </authorList>
    </citation>
    <scope>NUCLEOTIDE SEQUENCE [LARGE SCALE GENOMIC DNA]</scope>
    <source>
        <strain evidence="1 2">DSM 24696</strain>
    </source>
</reference>
<dbReference type="SMART" id="SM00938">
    <property type="entry name" value="P-II"/>
    <property type="match status" value="1"/>
</dbReference>
<dbReference type="InterPro" id="IPR002187">
    <property type="entry name" value="N-reg_PII"/>
</dbReference>
<dbReference type="InterPro" id="IPR015867">
    <property type="entry name" value="N-reg_PII/ATP_PRibTrfase_C"/>
</dbReference>
<protein>
    <submittedName>
        <fullName evidence="1">Nitrogen regulatory protein PII</fullName>
    </submittedName>
</protein>
<evidence type="ECO:0000313" key="2">
    <source>
        <dbReference type="Proteomes" id="UP000551878"/>
    </source>
</evidence>
<name>A0A840QRS3_9BACI</name>
<accession>A0A840QRS3</accession>
<sequence length="244" mass="26637">MSVMLKEDHKCIITIVKKSLAKKVIQATKSVGAEGGTVIFGKGIGIHEKKSFLGIPIEHEKEVIITLVEETLLETVIYEITRAAQLNKPQTGMGVVIDVSKIGGVAHRFGDKVEHVSRKGEDNAMTDKEVQYDLIVTIVNKGDADKVVDASTAAGAEGGTIINGRGTGIHENAKLFTIPIEPEKDIVLTLINRKQTDRVMKRIMVDAELNKPGEGVAFVLDVERTIGINHVLNDMMKDEFDNRA</sequence>
<proteinExistence type="predicted"/>
<dbReference type="GO" id="GO:0030234">
    <property type="term" value="F:enzyme regulator activity"/>
    <property type="evidence" value="ECO:0007669"/>
    <property type="project" value="InterPro"/>
</dbReference>
<dbReference type="Proteomes" id="UP000551878">
    <property type="component" value="Unassembled WGS sequence"/>
</dbReference>
<dbReference type="Gene3D" id="3.30.70.120">
    <property type="match status" value="2"/>
</dbReference>
<dbReference type="Pfam" id="PF00543">
    <property type="entry name" value="P-II"/>
    <property type="match status" value="2"/>
</dbReference>
<gene>
    <name evidence="1" type="ORF">HNQ41_002201</name>
</gene>
<dbReference type="InterPro" id="IPR011322">
    <property type="entry name" value="N-reg_PII-like_a/b"/>
</dbReference>
<evidence type="ECO:0000313" key="1">
    <source>
        <dbReference type="EMBL" id="MBB5174011.1"/>
    </source>
</evidence>
<dbReference type="GO" id="GO:0006808">
    <property type="term" value="P:regulation of nitrogen utilization"/>
    <property type="evidence" value="ECO:0007669"/>
    <property type="project" value="InterPro"/>
</dbReference>
<dbReference type="PROSITE" id="PS51343">
    <property type="entry name" value="PII_GLNB_DOM"/>
    <property type="match status" value="2"/>
</dbReference>
<dbReference type="AlphaFoldDB" id="A0A840QRS3"/>
<organism evidence="1 2">
    <name type="scientific">Texcoconibacillus texcoconensis</name>
    <dbReference type="NCBI Taxonomy" id="1095777"/>
    <lineage>
        <taxon>Bacteria</taxon>
        <taxon>Bacillati</taxon>
        <taxon>Bacillota</taxon>
        <taxon>Bacilli</taxon>
        <taxon>Bacillales</taxon>
        <taxon>Bacillaceae</taxon>
        <taxon>Texcoconibacillus</taxon>
    </lineage>
</organism>